<feature type="domain" description="ABM" evidence="1">
    <location>
        <begin position="9"/>
        <end position="99"/>
    </location>
</feature>
<comment type="caution">
    <text evidence="2">The sequence shown here is derived from an EMBL/GenBank/DDBJ whole genome shotgun (WGS) entry which is preliminary data.</text>
</comment>
<accession>A0AAJ1FKH4</accession>
<dbReference type="AlphaFoldDB" id="A0AAJ1FKH4"/>
<keyword evidence="2" id="KW-0503">Monooxygenase</keyword>
<evidence type="ECO:0000313" key="2">
    <source>
        <dbReference type="EMBL" id="MCO5959346.1"/>
    </source>
</evidence>
<dbReference type="InterPro" id="IPR007138">
    <property type="entry name" value="ABM_dom"/>
</dbReference>
<proteinExistence type="predicted"/>
<sequence length="107" mass="11980">MSDGHNTLTVLLWEASAKPGREADMKAFMSKAVTASRHDEGCIDYEAHEVAGQPGKFVIYERWVSREALEAHLHAPRMAELVPQLLEMMDGTIEAGIRFLEPFRPAN</sequence>
<dbReference type="Gene3D" id="3.30.70.100">
    <property type="match status" value="1"/>
</dbReference>
<name>A0AAJ1FKH4_9HYPH</name>
<organism evidence="2 3">
    <name type="scientific">Ciceribacter sichuanensis</name>
    <dbReference type="NCBI Taxonomy" id="2949647"/>
    <lineage>
        <taxon>Bacteria</taxon>
        <taxon>Pseudomonadati</taxon>
        <taxon>Pseudomonadota</taxon>
        <taxon>Alphaproteobacteria</taxon>
        <taxon>Hyphomicrobiales</taxon>
        <taxon>Rhizobiaceae</taxon>
        <taxon>Ciceribacter</taxon>
    </lineage>
</organism>
<evidence type="ECO:0000259" key="1">
    <source>
        <dbReference type="PROSITE" id="PS51725"/>
    </source>
</evidence>
<gene>
    <name evidence="2" type="ORF">NBH21_21425</name>
</gene>
<dbReference type="Pfam" id="PF03992">
    <property type="entry name" value="ABM"/>
    <property type="match status" value="1"/>
</dbReference>
<dbReference type="PROSITE" id="PS51725">
    <property type="entry name" value="ABM"/>
    <property type="match status" value="1"/>
</dbReference>
<evidence type="ECO:0000313" key="3">
    <source>
        <dbReference type="Proteomes" id="UP001155380"/>
    </source>
</evidence>
<reference evidence="2" key="1">
    <citation type="submission" date="2022-06" db="EMBL/GenBank/DDBJ databases">
        <authorList>
            <person name="Sun Q."/>
        </authorList>
    </citation>
    <scope>NUCLEOTIDE SEQUENCE</scope>
    <source>
        <strain evidence="2">S101</strain>
    </source>
</reference>
<dbReference type="RefSeq" id="WP_250914852.1">
    <property type="nucleotide sequence ID" value="NZ_JAMXLX010000008.1"/>
</dbReference>
<dbReference type="EMBL" id="JAMXLX010000008">
    <property type="protein sequence ID" value="MCO5959346.1"/>
    <property type="molecule type" value="Genomic_DNA"/>
</dbReference>
<dbReference type="Proteomes" id="UP001155380">
    <property type="component" value="Unassembled WGS sequence"/>
</dbReference>
<dbReference type="InterPro" id="IPR011008">
    <property type="entry name" value="Dimeric_a/b-barrel"/>
</dbReference>
<dbReference type="PANTHER" id="PTHR33336">
    <property type="entry name" value="QUINOL MONOOXYGENASE YGIN-RELATED"/>
    <property type="match status" value="1"/>
</dbReference>
<dbReference type="SUPFAM" id="SSF54909">
    <property type="entry name" value="Dimeric alpha+beta barrel"/>
    <property type="match status" value="1"/>
</dbReference>
<protein>
    <submittedName>
        <fullName evidence="2">Antibiotic biosynthesis monooxygenase</fullName>
    </submittedName>
</protein>
<keyword evidence="2" id="KW-0560">Oxidoreductase</keyword>
<dbReference type="GO" id="GO:0004497">
    <property type="term" value="F:monooxygenase activity"/>
    <property type="evidence" value="ECO:0007669"/>
    <property type="project" value="UniProtKB-KW"/>
</dbReference>
<dbReference type="InterPro" id="IPR050744">
    <property type="entry name" value="AI-2_Isomerase_LsrG"/>
</dbReference>
<dbReference type="PANTHER" id="PTHR33336:SF15">
    <property type="entry name" value="ABM DOMAIN-CONTAINING PROTEIN"/>
    <property type="match status" value="1"/>
</dbReference>